<evidence type="ECO:0000313" key="7">
    <source>
        <dbReference type="EMBL" id="MDQ0556389.1"/>
    </source>
</evidence>
<gene>
    <name evidence="7" type="ORF">QOZ92_001503</name>
</gene>
<dbReference type="NCBIfam" id="NF038017">
    <property type="entry name" value="ABC_perm1"/>
    <property type="match status" value="1"/>
</dbReference>
<dbReference type="PANTHER" id="PTHR43632:SF1">
    <property type="entry name" value="PERMEASE COMPONENT OF TUNGSTATE ABC TRANSPORTER"/>
    <property type="match status" value="1"/>
</dbReference>
<dbReference type="Gene3D" id="1.10.3720.10">
    <property type="entry name" value="MetI-like"/>
    <property type="match status" value="1"/>
</dbReference>
<dbReference type="InterPro" id="IPR049783">
    <property type="entry name" value="ABC_perm_TupB-like"/>
</dbReference>
<name>A0ABU0N087_9FIRM</name>
<keyword evidence="2 5" id="KW-0812">Transmembrane</keyword>
<feature type="transmembrane region" description="Helical" evidence="5">
    <location>
        <begin position="144"/>
        <end position="166"/>
    </location>
</feature>
<comment type="caution">
    <text evidence="7">The sequence shown here is derived from an EMBL/GenBank/DDBJ whole genome shotgun (WGS) entry which is preliminary data.</text>
</comment>
<evidence type="ECO:0000256" key="3">
    <source>
        <dbReference type="ARBA" id="ARBA00022989"/>
    </source>
</evidence>
<dbReference type="EMBL" id="JAUSWG010000005">
    <property type="protein sequence ID" value="MDQ0556389.1"/>
    <property type="molecule type" value="Genomic_DNA"/>
</dbReference>
<dbReference type="PANTHER" id="PTHR43632">
    <property type="entry name" value="PERMEASE COMPONENT OF TUNGSTATE ABC TRANSPORTER"/>
    <property type="match status" value="1"/>
</dbReference>
<proteinExistence type="inferred from homology"/>
<dbReference type="SUPFAM" id="SSF161098">
    <property type="entry name" value="MetI-like"/>
    <property type="match status" value="1"/>
</dbReference>
<evidence type="ECO:0000256" key="2">
    <source>
        <dbReference type="ARBA" id="ARBA00022692"/>
    </source>
</evidence>
<evidence type="ECO:0000256" key="4">
    <source>
        <dbReference type="ARBA" id="ARBA00023136"/>
    </source>
</evidence>
<evidence type="ECO:0000256" key="1">
    <source>
        <dbReference type="ARBA" id="ARBA00004141"/>
    </source>
</evidence>
<comment type="subcellular location">
    <subcellularLocation>
        <location evidence="5">Cell membrane</location>
        <topology evidence="5">Multi-pass membrane protein</topology>
    </subcellularLocation>
    <subcellularLocation>
        <location evidence="1">Membrane</location>
        <topology evidence="1">Multi-pass membrane protein</topology>
    </subcellularLocation>
</comment>
<keyword evidence="8" id="KW-1185">Reference proteome</keyword>
<feature type="domain" description="ABC transmembrane type-1" evidence="6">
    <location>
        <begin position="14"/>
        <end position="210"/>
    </location>
</feature>
<evidence type="ECO:0000256" key="5">
    <source>
        <dbReference type="RuleBase" id="RU363032"/>
    </source>
</evidence>
<reference evidence="7 8" key="1">
    <citation type="submission" date="2023-07" db="EMBL/GenBank/DDBJ databases">
        <title>Genomic Encyclopedia of Type Strains, Phase IV (KMG-IV): sequencing the most valuable type-strain genomes for metagenomic binning, comparative biology and taxonomic classification.</title>
        <authorList>
            <person name="Goeker M."/>
        </authorList>
    </citation>
    <scope>NUCLEOTIDE SEQUENCE [LARGE SCALE GENOMIC DNA]</scope>
    <source>
        <strain evidence="7 8">DSM 15049</strain>
    </source>
</reference>
<evidence type="ECO:0000313" key="8">
    <source>
        <dbReference type="Proteomes" id="UP001232584"/>
    </source>
</evidence>
<feature type="transmembrane region" description="Helical" evidence="5">
    <location>
        <begin position="18"/>
        <end position="41"/>
    </location>
</feature>
<sequence length="217" mass="23902">MTIEIQISEVVEIVTLSLLVTTIATIIAGIIACITSVIVYLKDFRLKKQFITVINALMSTPPVVMGLLVYLILSRKGPLGSLELLFTPTAMIIAQTMLLIPMAMSLILDALDKFGDDIFLTCKILQVRKTQTIKIFLREIRNHLITVIIAIFGRGISEVGAVMLVGGNIRGSTRVMTTYISLSTSMGNFDESLIMAGILLTISFLCTFMIKRLKIDD</sequence>
<dbReference type="RefSeq" id="WP_307505476.1">
    <property type="nucleotide sequence ID" value="NZ_BAAACE010000021.1"/>
</dbReference>
<dbReference type="Proteomes" id="UP001232584">
    <property type="component" value="Unassembled WGS sequence"/>
</dbReference>
<feature type="transmembrane region" description="Helical" evidence="5">
    <location>
        <begin position="85"/>
        <end position="108"/>
    </location>
</feature>
<organism evidence="7 8">
    <name type="scientific">Paraclostridium ghonii</name>
    <dbReference type="NCBI Taxonomy" id="29358"/>
    <lineage>
        <taxon>Bacteria</taxon>
        <taxon>Bacillati</taxon>
        <taxon>Bacillota</taxon>
        <taxon>Clostridia</taxon>
        <taxon>Peptostreptococcales</taxon>
        <taxon>Peptostreptococcaceae</taxon>
        <taxon>Paraclostridium</taxon>
    </lineage>
</organism>
<dbReference type="PROSITE" id="PS50928">
    <property type="entry name" value="ABC_TM1"/>
    <property type="match status" value="1"/>
</dbReference>
<feature type="transmembrane region" description="Helical" evidence="5">
    <location>
        <begin position="192"/>
        <end position="210"/>
    </location>
</feature>
<keyword evidence="4 5" id="KW-0472">Membrane</keyword>
<dbReference type="InterPro" id="IPR035906">
    <property type="entry name" value="MetI-like_sf"/>
</dbReference>
<feature type="transmembrane region" description="Helical" evidence="5">
    <location>
        <begin position="53"/>
        <end position="73"/>
    </location>
</feature>
<protein>
    <submittedName>
        <fullName evidence="7">Tungstate transport system permease protein</fullName>
    </submittedName>
</protein>
<dbReference type="CDD" id="cd06261">
    <property type="entry name" value="TM_PBP2"/>
    <property type="match status" value="1"/>
</dbReference>
<comment type="similarity">
    <text evidence="5">Belongs to the binding-protein-dependent transport system permease family.</text>
</comment>
<keyword evidence="5" id="KW-0813">Transport</keyword>
<accession>A0ABU0N087</accession>
<dbReference type="Pfam" id="PF00528">
    <property type="entry name" value="BPD_transp_1"/>
    <property type="match status" value="1"/>
</dbReference>
<evidence type="ECO:0000259" key="6">
    <source>
        <dbReference type="PROSITE" id="PS50928"/>
    </source>
</evidence>
<dbReference type="InterPro" id="IPR000515">
    <property type="entry name" value="MetI-like"/>
</dbReference>
<keyword evidence="3 5" id="KW-1133">Transmembrane helix</keyword>